<dbReference type="PANTHER" id="PTHR10039:SF14">
    <property type="entry name" value="NACHT DOMAIN-CONTAINING PROTEIN"/>
    <property type="match status" value="1"/>
</dbReference>
<dbReference type="InterPro" id="IPR056884">
    <property type="entry name" value="NPHP3-like_N"/>
</dbReference>
<keyword evidence="1" id="KW-0677">Repeat</keyword>
<evidence type="ECO:0000256" key="1">
    <source>
        <dbReference type="ARBA" id="ARBA00022737"/>
    </source>
</evidence>
<dbReference type="OrthoDB" id="538223at2759"/>
<evidence type="ECO:0000259" key="2">
    <source>
        <dbReference type="Pfam" id="PF24883"/>
    </source>
</evidence>
<evidence type="ECO:0000313" key="3">
    <source>
        <dbReference type="EMBL" id="KAF9071950.1"/>
    </source>
</evidence>
<sequence length="663" mass="73876">MFSESHDFVIGGGTFNYAARDVNISMHDGERGLRMLYRHASTSALFNAEARFPPPLCHPGTREAILKELKDWVKQDTPQVSPNDSSIRWLYGPAGAGKSAVAQTFAEACAKDGILAGTFFFWRSDKSRNNPGGLFTTLALQIAGAMPELRPIINSVVIKNPSILTSSIESQFNGLILQPWLKVQMHQELLGKPPLKRTRIIIIDGLDECSNSRDQQRILFILKDAMHKHPLPFRILIASRPEPRIQGSFNSPQLRSICHWIPLDDNLYRASHEIRVFLQDKFQEILHRHSHTMEHVPRPWPTHNQIDVLVGKASGHFIYPSTVLKYIDDDAAVPADRLNVVLGIQPPEGAESPFIELDALYHQILSTAHQKSPKLVHILGAILVFGDLMSVYNGLSREILVRLLAVEMKSLGALHAALSGVHSLFSGPSPVESDLCFCHASFVTFLSNYERSLQFYINKSAVHDYLAQCCLSVIEVEGPKAFPQSLLNLNTGSVHLLEYALSNWTHHLTYACGTAQLLSRLDTFNVYSAFLTLFQSYISNSSGTMSYFIGGRPPPWSLGNFLLQTYTIQAHFKSKHNKVLQHFLGISTIGFTIVIDGLKIPIRFPSDLYSQGTWAIAGKIMSNIFSEVMSQVPSHSISSLSEYLASSSLTITPFLQTKDLLDC</sequence>
<dbReference type="SUPFAM" id="SSF52540">
    <property type="entry name" value="P-loop containing nucleoside triphosphate hydrolases"/>
    <property type="match status" value="1"/>
</dbReference>
<evidence type="ECO:0000313" key="4">
    <source>
        <dbReference type="Proteomes" id="UP000772434"/>
    </source>
</evidence>
<feature type="domain" description="Nephrocystin 3-like N-terminal" evidence="2">
    <location>
        <begin position="61"/>
        <end position="240"/>
    </location>
</feature>
<dbReference type="Proteomes" id="UP000772434">
    <property type="component" value="Unassembled WGS sequence"/>
</dbReference>
<organism evidence="3 4">
    <name type="scientific">Rhodocollybia butyracea</name>
    <dbReference type="NCBI Taxonomy" id="206335"/>
    <lineage>
        <taxon>Eukaryota</taxon>
        <taxon>Fungi</taxon>
        <taxon>Dikarya</taxon>
        <taxon>Basidiomycota</taxon>
        <taxon>Agaricomycotina</taxon>
        <taxon>Agaricomycetes</taxon>
        <taxon>Agaricomycetidae</taxon>
        <taxon>Agaricales</taxon>
        <taxon>Marasmiineae</taxon>
        <taxon>Omphalotaceae</taxon>
        <taxon>Rhodocollybia</taxon>
    </lineage>
</organism>
<dbReference type="EMBL" id="JADNRY010000028">
    <property type="protein sequence ID" value="KAF9071950.1"/>
    <property type="molecule type" value="Genomic_DNA"/>
</dbReference>
<comment type="caution">
    <text evidence="3">The sequence shown here is derived from an EMBL/GenBank/DDBJ whole genome shotgun (WGS) entry which is preliminary data.</text>
</comment>
<gene>
    <name evidence="3" type="ORF">BDP27DRAFT_1261940</name>
</gene>
<dbReference type="Pfam" id="PF24883">
    <property type="entry name" value="NPHP3_N"/>
    <property type="match status" value="1"/>
</dbReference>
<protein>
    <recommendedName>
        <fullName evidence="2">Nephrocystin 3-like N-terminal domain-containing protein</fullName>
    </recommendedName>
</protein>
<reference evidence="3" key="1">
    <citation type="submission" date="2020-11" db="EMBL/GenBank/DDBJ databases">
        <authorList>
            <consortium name="DOE Joint Genome Institute"/>
            <person name="Ahrendt S."/>
            <person name="Riley R."/>
            <person name="Andreopoulos W."/>
            <person name="Labutti K."/>
            <person name="Pangilinan J."/>
            <person name="Ruiz-Duenas F.J."/>
            <person name="Barrasa J.M."/>
            <person name="Sanchez-Garcia M."/>
            <person name="Camarero S."/>
            <person name="Miyauchi S."/>
            <person name="Serrano A."/>
            <person name="Linde D."/>
            <person name="Babiker R."/>
            <person name="Drula E."/>
            <person name="Ayuso-Fernandez I."/>
            <person name="Pacheco R."/>
            <person name="Padilla G."/>
            <person name="Ferreira P."/>
            <person name="Barriuso J."/>
            <person name="Kellner H."/>
            <person name="Castanera R."/>
            <person name="Alfaro M."/>
            <person name="Ramirez L."/>
            <person name="Pisabarro A.G."/>
            <person name="Kuo A."/>
            <person name="Tritt A."/>
            <person name="Lipzen A."/>
            <person name="He G."/>
            <person name="Yan M."/>
            <person name="Ng V."/>
            <person name="Cullen D."/>
            <person name="Martin F."/>
            <person name="Rosso M.-N."/>
            <person name="Henrissat B."/>
            <person name="Hibbett D."/>
            <person name="Martinez A.T."/>
            <person name="Grigoriev I.V."/>
        </authorList>
    </citation>
    <scope>NUCLEOTIDE SEQUENCE</scope>
    <source>
        <strain evidence="3">AH 40177</strain>
    </source>
</reference>
<keyword evidence="4" id="KW-1185">Reference proteome</keyword>
<dbReference type="PANTHER" id="PTHR10039">
    <property type="entry name" value="AMELOGENIN"/>
    <property type="match status" value="1"/>
</dbReference>
<accession>A0A9P5Q1N1</accession>
<dbReference type="Gene3D" id="3.40.50.300">
    <property type="entry name" value="P-loop containing nucleotide triphosphate hydrolases"/>
    <property type="match status" value="1"/>
</dbReference>
<dbReference type="InterPro" id="IPR027417">
    <property type="entry name" value="P-loop_NTPase"/>
</dbReference>
<name>A0A9P5Q1N1_9AGAR</name>
<dbReference type="AlphaFoldDB" id="A0A9P5Q1N1"/>
<proteinExistence type="predicted"/>